<dbReference type="InterPro" id="IPR052016">
    <property type="entry name" value="Bact_Sigma-Reg"/>
</dbReference>
<dbReference type="InterPro" id="IPR001932">
    <property type="entry name" value="PPM-type_phosphatase-like_dom"/>
</dbReference>
<protein>
    <submittedName>
        <fullName evidence="3">Two component system response regulator</fullName>
    </submittedName>
</protein>
<dbReference type="Proteomes" id="UP000763557">
    <property type="component" value="Unassembled WGS sequence"/>
</dbReference>
<keyword evidence="4" id="KW-1185">Reference proteome</keyword>
<dbReference type="Pfam" id="PF07228">
    <property type="entry name" value="SpoIIE"/>
    <property type="match status" value="1"/>
</dbReference>
<dbReference type="Gene3D" id="3.60.40.10">
    <property type="entry name" value="PPM-type phosphatase domain"/>
    <property type="match status" value="1"/>
</dbReference>
<accession>A0ABX2F1G9</accession>
<evidence type="ECO:0000313" key="4">
    <source>
        <dbReference type="Proteomes" id="UP000763557"/>
    </source>
</evidence>
<dbReference type="InterPro" id="IPR036457">
    <property type="entry name" value="PPM-type-like_dom_sf"/>
</dbReference>
<proteinExistence type="predicted"/>
<gene>
    <name evidence="3" type="ORF">GC106_23780</name>
</gene>
<feature type="domain" description="PPM-type phosphatase" evidence="2">
    <location>
        <begin position="264"/>
        <end position="480"/>
    </location>
</feature>
<dbReference type="PANTHER" id="PTHR43156">
    <property type="entry name" value="STAGE II SPORULATION PROTEIN E-RELATED"/>
    <property type="match status" value="1"/>
</dbReference>
<evidence type="ECO:0000256" key="1">
    <source>
        <dbReference type="ARBA" id="ARBA00022801"/>
    </source>
</evidence>
<sequence length="490" mass="53126">MSNDHGRAGEQQRSVRRAMKRAELTVEQLWLRYLGIGGEAGFLEVDAYVHGLGSLPPLQRDILAQAINERLDELTWTHRAVYSRPVRDAEPRGDAFAALVRLLEGTELAPPDRLPSVAEAAGKALGVRITIYLVDYEQQCLQPLRHPDTGDKDSALDVDTTLAGRAFQQARIQPSATSAGPRLWVPLLDGAERLGVLEVAVDSVDDLHDPGLRVQCRWLSHLLGHMVTLLSQYGDVFDRTRLRTQRTVNAELIWSLLPPLTAGVDGFVVTGVLEPGHTVSGDAFDYALSESTATLIVLDSVGRDLRSGLVAAAALAAHRSARHAGHGLHEQARLIDQTIGRQFGDAVSVTAVLAELDLASGRLRYINAGHPDPLIMRAGEVVEPLGAGRCRPLGSGVGDIEVGAQTLRPEDLLVLCTDGITEARDEAGDPFGEARLTDFLRRETAVAHPLPEIARRLINAVIAHQNETPRDDATILLARWTRPSRPTGAT</sequence>
<dbReference type="SMART" id="SM00331">
    <property type="entry name" value="PP2C_SIG"/>
    <property type="match status" value="1"/>
</dbReference>
<evidence type="ECO:0000313" key="3">
    <source>
        <dbReference type="EMBL" id="NRN65168.1"/>
    </source>
</evidence>
<dbReference type="SUPFAM" id="SSF81606">
    <property type="entry name" value="PP2C-like"/>
    <property type="match status" value="1"/>
</dbReference>
<name>A0ABX2F1G9_9PSEU</name>
<keyword evidence="1" id="KW-0378">Hydrolase</keyword>
<dbReference type="InterPro" id="IPR029016">
    <property type="entry name" value="GAF-like_dom_sf"/>
</dbReference>
<dbReference type="Gene3D" id="3.30.450.40">
    <property type="match status" value="1"/>
</dbReference>
<dbReference type="PANTHER" id="PTHR43156:SF2">
    <property type="entry name" value="STAGE II SPORULATION PROTEIN E"/>
    <property type="match status" value="1"/>
</dbReference>
<reference evidence="3 4" key="1">
    <citation type="submission" date="2020-01" db="EMBL/GenBank/DDBJ databases">
        <title>Kibdelosporangium persica a novel Actinomycetes from a hot desert in Iran.</title>
        <authorList>
            <person name="Safaei N."/>
            <person name="Zaburannyi N."/>
            <person name="Mueller R."/>
            <person name="Wink J."/>
        </authorList>
    </citation>
    <scope>NUCLEOTIDE SEQUENCE [LARGE SCALE GENOMIC DNA]</scope>
    <source>
        <strain evidence="3 4">4NS15</strain>
    </source>
</reference>
<dbReference type="RefSeq" id="WP_246365506.1">
    <property type="nucleotide sequence ID" value="NZ_CBCSGW010000013.1"/>
</dbReference>
<comment type="caution">
    <text evidence="3">The sequence shown here is derived from an EMBL/GenBank/DDBJ whole genome shotgun (WGS) entry which is preliminary data.</text>
</comment>
<organism evidence="3 4">
    <name type="scientific">Kibdelosporangium persicum</name>
    <dbReference type="NCBI Taxonomy" id="2698649"/>
    <lineage>
        <taxon>Bacteria</taxon>
        <taxon>Bacillati</taxon>
        <taxon>Actinomycetota</taxon>
        <taxon>Actinomycetes</taxon>
        <taxon>Pseudonocardiales</taxon>
        <taxon>Pseudonocardiaceae</taxon>
        <taxon>Kibdelosporangium</taxon>
    </lineage>
</organism>
<evidence type="ECO:0000259" key="2">
    <source>
        <dbReference type="SMART" id="SM00331"/>
    </source>
</evidence>
<dbReference type="EMBL" id="JAAATY010000005">
    <property type="protein sequence ID" value="NRN65168.1"/>
    <property type="molecule type" value="Genomic_DNA"/>
</dbReference>